<accession>A0A4R7ZNK0</accession>
<reference evidence="1 2" key="1">
    <citation type="submission" date="2019-03" db="EMBL/GenBank/DDBJ databases">
        <title>Genomic Encyclopedia of Type Strains, Phase III (KMG-III): the genomes of soil and plant-associated and newly described type strains.</title>
        <authorList>
            <person name="Whitman W."/>
        </authorList>
    </citation>
    <scope>NUCLEOTIDE SEQUENCE [LARGE SCALE GENOMIC DNA]</scope>
    <source>
        <strain evidence="1 2">VKM Ac-2570</strain>
    </source>
</reference>
<dbReference type="Proteomes" id="UP000295447">
    <property type="component" value="Unassembled WGS sequence"/>
</dbReference>
<dbReference type="GO" id="GO:0000150">
    <property type="term" value="F:DNA strand exchange activity"/>
    <property type="evidence" value="ECO:0007669"/>
    <property type="project" value="InterPro"/>
</dbReference>
<dbReference type="EMBL" id="SODF01000002">
    <property type="protein sequence ID" value="TDW18906.1"/>
    <property type="molecule type" value="Genomic_DNA"/>
</dbReference>
<evidence type="ECO:0000313" key="2">
    <source>
        <dbReference type="Proteomes" id="UP000295447"/>
    </source>
</evidence>
<name>A0A4R7ZNK0_9ACTN</name>
<organism evidence="1 2">
    <name type="scientific">Kribbella kalugense</name>
    <dbReference type="NCBI Taxonomy" id="2512221"/>
    <lineage>
        <taxon>Bacteria</taxon>
        <taxon>Bacillati</taxon>
        <taxon>Actinomycetota</taxon>
        <taxon>Actinomycetes</taxon>
        <taxon>Propionibacteriales</taxon>
        <taxon>Kribbellaceae</taxon>
        <taxon>Kribbella</taxon>
    </lineage>
</organism>
<dbReference type="RefSeq" id="WP_134121830.1">
    <property type="nucleotide sequence ID" value="NZ_SODF01000002.1"/>
</dbReference>
<dbReference type="GO" id="GO:0003677">
    <property type="term" value="F:DNA binding"/>
    <property type="evidence" value="ECO:0007669"/>
    <property type="project" value="InterPro"/>
</dbReference>
<keyword evidence="2" id="KW-1185">Reference proteome</keyword>
<evidence type="ECO:0008006" key="3">
    <source>
        <dbReference type="Google" id="ProtNLM"/>
    </source>
</evidence>
<comment type="caution">
    <text evidence="1">The sequence shown here is derived from an EMBL/GenBank/DDBJ whole genome shotgun (WGS) entry which is preliminary data.</text>
</comment>
<dbReference type="OrthoDB" id="3830383at2"/>
<evidence type="ECO:0000313" key="1">
    <source>
        <dbReference type="EMBL" id="TDW18906.1"/>
    </source>
</evidence>
<dbReference type="AlphaFoldDB" id="A0A4R7ZNK0"/>
<gene>
    <name evidence="1" type="ORF">EV650_5508</name>
</gene>
<proteinExistence type="predicted"/>
<protein>
    <recommendedName>
        <fullName evidence="3">Resolvase-like protein</fullName>
    </recommendedName>
</protein>
<sequence>MKPALAVGYLRHHRSMTCHQLARAEDQLAALADQQGARLCKVFVEHLRTDPVAFDALIRLVKRRNIPVVIVTTESHLSAVGNDESKLERLHRETGAHVLTADRSAR</sequence>